<evidence type="ECO:0000256" key="1">
    <source>
        <dbReference type="SAM" id="Phobius"/>
    </source>
</evidence>
<feature type="non-terminal residue" evidence="2">
    <location>
        <position position="1"/>
    </location>
</feature>
<reference evidence="2" key="1">
    <citation type="submission" date="2022-12" db="EMBL/GenBank/DDBJ databases">
        <title>Genome assemblies of Blomia tropicalis.</title>
        <authorList>
            <person name="Cui Y."/>
        </authorList>
    </citation>
    <scope>NUCLEOTIDE SEQUENCE</scope>
    <source>
        <tissue evidence="2">Adult mites</tissue>
    </source>
</reference>
<keyword evidence="1" id="KW-0812">Transmembrane</keyword>
<dbReference type="Proteomes" id="UP001142055">
    <property type="component" value="Chromosome 1"/>
</dbReference>
<name>A0A9Q0MGP9_BLOTA</name>
<gene>
    <name evidence="2" type="ORF">RDWZM_004176</name>
</gene>
<sequence length="52" mass="6106">FHQVPEEIMERENKHNHGYGHNGTCLYSISIITSFLIIDYHNSSMKRSCFGY</sequence>
<accession>A0A9Q0MGP9</accession>
<protein>
    <submittedName>
        <fullName evidence="2">Uncharacterized protein</fullName>
    </submittedName>
</protein>
<dbReference type="EMBL" id="JAPWDV010000001">
    <property type="protein sequence ID" value="KAJ6225631.1"/>
    <property type="molecule type" value="Genomic_DNA"/>
</dbReference>
<keyword evidence="1" id="KW-0472">Membrane</keyword>
<evidence type="ECO:0000313" key="2">
    <source>
        <dbReference type="EMBL" id="KAJ6225631.1"/>
    </source>
</evidence>
<proteinExistence type="predicted"/>
<evidence type="ECO:0000313" key="3">
    <source>
        <dbReference type="Proteomes" id="UP001142055"/>
    </source>
</evidence>
<keyword evidence="3" id="KW-1185">Reference proteome</keyword>
<feature type="transmembrane region" description="Helical" evidence="1">
    <location>
        <begin position="19"/>
        <end position="38"/>
    </location>
</feature>
<comment type="caution">
    <text evidence="2">The sequence shown here is derived from an EMBL/GenBank/DDBJ whole genome shotgun (WGS) entry which is preliminary data.</text>
</comment>
<dbReference type="AlphaFoldDB" id="A0A9Q0MGP9"/>
<keyword evidence="1" id="KW-1133">Transmembrane helix</keyword>
<organism evidence="2 3">
    <name type="scientific">Blomia tropicalis</name>
    <name type="common">Mite</name>
    <dbReference type="NCBI Taxonomy" id="40697"/>
    <lineage>
        <taxon>Eukaryota</taxon>
        <taxon>Metazoa</taxon>
        <taxon>Ecdysozoa</taxon>
        <taxon>Arthropoda</taxon>
        <taxon>Chelicerata</taxon>
        <taxon>Arachnida</taxon>
        <taxon>Acari</taxon>
        <taxon>Acariformes</taxon>
        <taxon>Sarcoptiformes</taxon>
        <taxon>Astigmata</taxon>
        <taxon>Glycyphagoidea</taxon>
        <taxon>Echimyopodidae</taxon>
        <taxon>Blomia</taxon>
    </lineage>
</organism>